<feature type="domain" description="Nudix hydrolase" evidence="14">
    <location>
        <begin position="8"/>
        <end position="136"/>
    </location>
</feature>
<evidence type="ECO:0000256" key="13">
    <source>
        <dbReference type="PIRSR" id="PIRSR603561-2"/>
    </source>
</evidence>
<dbReference type="PRINTS" id="PR00502">
    <property type="entry name" value="NUDIXFAMILY"/>
</dbReference>
<proteinExistence type="inferred from homology"/>
<feature type="binding site" evidence="12">
    <location>
        <position position="126"/>
    </location>
    <ligand>
        <name>8-oxo-dGTP</name>
        <dbReference type="ChEBI" id="CHEBI:77896"/>
    </ligand>
</feature>
<feature type="binding site" evidence="13">
    <location>
        <position position="44"/>
    </location>
    <ligand>
        <name>Mg(2+)</name>
        <dbReference type="ChEBI" id="CHEBI:18420"/>
    </ligand>
</feature>
<dbReference type="InterPro" id="IPR047127">
    <property type="entry name" value="MutT-like"/>
</dbReference>
<organism evidence="15 16">
    <name type="scientific">Anabaenopsis elenkinii CCIBt3563</name>
    <dbReference type="NCBI Taxonomy" id="2779889"/>
    <lineage>
        <taxon>Bacteria</taxon>
        <taxon>Bacillati</taxon>
        <taxon>Cyanobacteriota</taxon>
        <taxon>Cyanophyceae</taxon>
        <taxon>Nostocales</taxon>
        <taxon>Nodulariaceae</taxon>
        <taxon>Anabaenopsis</taxon>
    </lineage>
</organism>
<feature type="binding site" evidence="12">
    <location>
        <begin position="41"/>
        <end position="44"/>
    </location>
    <ligand>
        <name>8-oxo-dGTP</name>
        <dbReference type="ChEBI" id="CHEBI:77896"/>
    </ligand>
</feature>
<reference evidence="16" key="1">
    <citation type="submission" date="2020-10" db="EMBL/GenBank/DDBJ databases">
        <title>Genome-based taxonomic classification of the species Anabaenopsis elenkinii.</title>
        <authorList>
            <person name="Delbaje E."/>
            <person name="Andreote A.P.D."/>
            <person name="Pellegrinetti T.A."/>
            <person name="Cruz R.B."/>
            <person name="Branco L.H.Z."/>
            <person name="Fiore M.F."/>
        </authorList>
    </citation>
    <scope>NUCLEOTIDE SEQUENCE [LARGE SCALE GENOMIC DNA]</scope>
    <source>
        <strain evidence="16">CCIBt3563</strain>
    </source>
</reference>
<dbReference type="GO" id="GO:0006260">
    <property type="term" value="P:DNA replication"/>
    <property type="evidence" value="ECO:0007669"/>
    <property type="project" value="UniProtKB-KW"/>
</dbReference>
<dbReference type="GO" id="GO:0008413">
    <property type="term" value="F:8-oxo-7,8-dihydroguanosine triphosphate pyrophosphatase activity"/>
    <property type="evidence" value="ECO:0007669"/>
    <property type="project" value="InterPro"/>
</dbReference>
<name>A0A7S6RGW8_9CYAN</name>
<dbReference type="Pfam" id="PF14815">
    <property type="entry name" value="NUDIX_4"/>
    <property type="match status" value="1"/>
</dbReference>
<gene>
    <name evidence="15" type="primary">mutT</name>
    <name evidence="15" type="ORF">IM676_08235</name>
</gene>
<dbReference type="InterPro" id="IPR000086">
    <property type="entry name" value="NUDIX_hydrolase_dom"/>
</dbReference>
<keyword evidence="9" id="KW-0234">DNA repair</keyword>
<dbReference type="CDD" id="cd03425">
    <property type="entry name" value="NUDIX_MutT_NudA_like"/>
    <property type="match status" value="1"/>
</dbReference>
<evidence type="ECO:0000256" key="5">
    <source>
        <dbReference type="ARBA" id="ARBA00022723"/>
    </source>
</evidence>
<evidence type="ECO:0000256" key="6">
    <source>
        <dbReference type="ARBA" id="ARBA00022763"/>
    </source>
</evidence>
<evidence type="ECO:0000256" key="4">
    <source>
        <dbReference type="ARBA" id="ARBA00022705"/>
    </source>
</evidence>
<dbReference type="GO" id="GO:0046872">
    <property type="term" value="F:metal ion binding"/>
    <property type="evidence" value="ECO:0007669"/>
    <property type="project" value="UniProtKB-KW"/>
</dbReference>
<comment type="cofactor">
    <cofactor evidence="1 13">
        <name>Mg(2+)</name>
        <dbReference type="ChEBI" id="CHEBI:18420"/>
    </cofactor>
</comment>
<dbReference type="Gene3D" id="3.90.79.10">
    <property type="entry name" value="Nucleoside Triphosphate Pyrophosphohydrolase"/>
    <property type="match status" value="1"/>
</dbReference>
<keyword evidence="16" id="KW-1185">Reference proteome</keyword>
<evidence type="ECO:0000256" key="2">
    <source>
        <dbReference type="ARBA" id="ARBA00005582"/>
    </source>
</evidence>
<evidence type="ECO:0000313" key="15">
    <source>
        <dbReference type="EMBL" id="QOV24635.1"/>
    </source>
</evidence>
<protein>
    <recommendedName>
        <fullName evidence="11">8-oxo-dGTP diphosphatase</fullName>
        <ecNumber evidence="11">3.6.1.55</ecNumber>
    </recommendedName>
</protein>
<evidence type="ECO:0000256" key="11">
    <source>
        <dbReference type="ARBA" id="ARBA00038905"/>
    </source>
</evidence>
<feature type="binding site" evidence="12">
    <location>
        <position position="30"/>
    </location>
    <ligand>
        <name>8-oxo-dGTP</name>
        <dbReference type="ChEBI" id="CHEBI:77896"/>
    </ligand>
</feature>
<keyword evidence="6" id="KW-0227">DNA damage</keyword>
<evidence type="ECO:0000256" key="7">
    <source>
        <dbReference type="ARBA" id="ARBA00022801"/>
    </source>
</evidence>
<comment type="similarity">
    <text evidence="2">Belongs to the Nudix hydrolase family.</text>
</comment>
<sequence length="141" mass="16058">MSKTNPFPPHKIIGVAVIWDDNQQILIDRRLPQGVMGGLWEFPGGKIEPGETIAECIQREIKEELGIEIAVGEHLITIDHTYTHLRVTLMVHHCRLIKGIPQPIECDEICWVNLDDLDKFTFPQANIQIIAALKQSIKQFK</sequence>
<dbReference type="EC" id="3.6.1.55" evidence="11"/>
<keyword evidence="5 13" id="KW-0479">Metal-binding</keyword>
<accession>A0A7S6RGW8</accession>
<feature type="binding site" evidence="13">
    <location>
        <position position="64"/>
    </location>
    <ligand>
        <name>Mg(2+)</name>
        <dbReference type="ChEBI" id="CHEBI:18420"/>
    </ligand>
</feature>
<dbReference type="GO" id="GO:0044716">
    <property type="term" value="F:8-oxo-GDP phosphatase activity"/>
    <property type="evidence" value="ECO:0007669"/>
    <property type="project" value="TreeGrafter"/>
</dbReference>
<dbReference type="GO" id="GO:0044715">
    <property type="term" value="F:8-oxo-dGDP phosphatase activity"/>
    <property type="evidence" value="ECO:0007669"/>
    <property type="project" value="TreeGrafter"/>
</dbReference>
<evidence type="ECO:0000313" key="16">
    <source>
        <dbReference type="Proteomes" id="UP000593846"/>
    </source>
</evidence>
<evidence type="ECO:0000256" key="10">
    <source>
        <dbReference type="ARBA" id="ARBA00035861"/>
    </source>
</evidence>
<evidence type="ECO:0000256" key="9">
    <source>
        <dbReference type="ARBA" id="ARBA00023204"/>
    </source>
</evidence>
<dbReference type="PROSITE" id="PS51462">
    <property type="entry name" value="NUDIX"/>
    <property type="match status" value="1"/>
</dbReference>
<keyword evidence="7" id="KW-0378">Hydrolase</keyword>
<comment type="catalytic activity">
    <reaction evidence="10">
        <text>8-oxo-dGTP + H2O = 8-oxo-dGMP + diphosphate + H(+)</text>
        <dbReference type="Rhea" id="RHEA:31575"/>
        <dbReference type="ChEBI" id="CHEBI:15377"/>
        <dbReference type="ChEBI" id="CHEBI:15378"/>
        <dbReference type="ChEBI" id="CHEBI:33019"/>
        <dbReference type="ChEBI" id="CHEBI:63224"/>
        <dbReference type="ChEBI" id="CHEBI:77896"/>
        <dbReference type="EC" id="3.6.1.55"/>
    </reaction>
</comment>
<dbReference type="KEGG" id="aee:IM676_08235"/>
<dbReference type="InterPro" id="IPR003561">
    <property type="entry name" value="Mutator_MutT"/>
</dbReference>
<dbReference type="GO" id="GO:0006281">
    <property type="term" value="P:DNA repair"/>
    <property type="evidence" value="ECO:0007669"/>
    <property type="project" value="UniProtKB-KW"/>
</dbReference>
<dbReference type="AlphaFoldDB" id="A0A7S6RGW8"/>
<dbReference type="InterPro" id="IPR020084">
    <property type="entry name" value="NUDIX_hydrolase_CS"/>
</dbReference>
<evidence type="ECO:0000256" key="3">
    <source>
        <dbReference type="ARBA" id="ARBA00022457"/>
    </source>
</evidence>
<dbReference type="PANTHER" id="PTHR47707">
    <property type="entry name" value="8-OXO-DGTP DIPHOSPHATASE"/>
    <property type="match status" value="1"/>
</dbReference>
<dbReference type="SUPFAM" id="SSF55811">
    <property type="entry name" value="Nudix"/>
    <property type="match status" value="1"/>
</dbReference>
<dbReference type="Proteomes" id="UP000593846">
    <property type="component" value="Chromosome"/>
</dbReference>
<dbReference type="InterPro" id="IPR029119">
    <property type="entry name" value="MutY_C"/>
</dbReference>
<evidence type="ECO:0000256" key="8">
    <source>
        <dbReference type="ARBA" id="ARBA00022842"/>
    </source>
</evidence>
<dbReference type="InterPro" id="IPR020476">
    <property type="entry name" value="Nudix_hydrolase"/>
</dbReference>
<dbReference type="PROSITE" id="PS00893">
    <property type="entry name" value="NUDIX_BOX"/>
    <property type="match status" value="1"/>
</dbReference>
<dbReference type="InterPro" id="IPR015797">
    <property type="entry name" value="NUDIX_hydrolase-like_dom_sf"/>
</dbReference>
<dbReference type="NCBIfam" id="TIGR00586">
    <property type="entry name" value="mutt"/>
    <property type="match status" value="1"/>
</dbReference>
<evidence type="ECO:0000259" key="14">
    <source>
        <dbReference type="PROSITE" id="PS51462"/>
    </source>
</evidence>
<evidence type="ECO:0000256" key="12">
    <source>
        <dbReference type="PIRSR" id="PIRSR603561-1"/>
    </source>
</evidence>
<keyword evidence="8 13" id="KW-0460">Magnesium</keyword>
<dbReference type="PANTHER" id="PTHR47707:SF1">
    <property type="entry name" value="NUDIX HYDROLASE FAMILY PROTEIN"/>
    <property type="match status" value="1"/>
</dbReference>
<evidence type="ECO:0000256" key="1">
    <source>
        <dbReference type="ARBA" id="ARBA00001946"/>
    </source>
</evidence>
<dbReference type="EMBL" id="CP063311">
    <property type="protein sequence ID" value="QOV24635.1"/>
    <property type="molecule type" value="Genomic_DNA"/>
</dbReference>
<dbReference type="RefSeq" id="WP_200990132.1">
    <property type="nucleotide sequence ID" value="NZ_CP063311.1"/>
</dbReference>
<keyword evidence="3" id="KW-0515">Mutator protein</keyword>
<dbReference type="GO" id="GO:0035539">
    <property type="term" value="F:8-oxo-7,8-dihydrodeoxyguanosine triphosphate pyrophosphatase activity"/>
    <property type="evidence" value="ECO:0007669"/>
    <property type="project" value="UniProtKB-EC"/>
</dbReference>
<keyword evidence="4" id="KW-0235">DNA replication</keyword>